<keyword evidence="4" id="KW-0843">Virulence</keyword>
<keyword evidence="10" id="KW-1185">Reference proteome</keyword>
<evidence type="ECO:0000313" key="9">
    <source>
        <dbReference type="EMBL" id="KAJ9150962.1"/>
    </source>
</evidence>
<evidence type="ECO:0000256" key="3">
    <source>
        <dbReference type="ARBA" id="ARBA00022989"/>
    </source>
</evidence>
<comment type="similarity">
    <text evidence="7">Belongs to the ustYa family.</text>
</comment>
<dbReference type="AlphaFoldDB" id="A0AA38VTL8"/>
<feature type="region of interest" description="Disordered" evidence="8">
    <location>
        <begin position="209"/>
        <end position="233"/>
    </location>
</feature>
<comment type="subcellular location">
    <subcellularLocation>
        <location evidence="1">Membrane</location>
        <topology evidence="1">Single-pass membrane protein</topology>
    </subcellularLocation>
</comment>
<organism evidence="9 10">
    <name type="scientific">Coniochaeta hoffmannii</name>
    <dbReference type="NCBI Taxonomy" id="91930"/>
    <lineage>
        <taxon>Eukaryota</taxon>
        <taxon>Fungi</taxon>
        <taxon>Dikarya</taxon>
        <taxon>Ascomycota</taxon>
        <taxon>Pezizomycotina</taxon>
        <taxon>Sordariomycetes</taxon>
        <taxon>Sordariomycetidae</taxon>
        <taxon>Coniochaetales</taxon>
        <taxon>Coniochaetaceae</taxon>
        <taxon>Coniochaeta</taxon>
    </lineage>
</organism>
<protein>
    <submittedName>
        <fullName evidence="9">Uncharacterized protein</fullName>
    </submittedName>
</protein>
<evidence type="ECO:0000313" key="10">
    <source>
        <dbReference type="Proteomes" id="UP001174691"/>
    </source>
</evidence>
<dbReference type="PANTHER" id="PTHR33365">
    <property type="entry name" value="YALI0B05434P"/>
    <property type="match status" value="1"/>
</dbReference>
<sequence length="233" mass="26782">MRNSLEKDTEGLLSSQGLRSSVAPTLAHLVREPRPELFNVTFFPHDQPFRQRNTVENDKLWEEYTQSNEDAGFIMIPRGEEEAADIDPSRHAYVDRADLGMVGYPVLPEAIHEMHCVDKVRQNLYYNVEHTRGHCEHNQCVPPHLEDWDILHIDHCIEILRRRVACTADLGIVPFMWYRDSGKLTGDSIRMHTCNDYDAIKQFAAEKGVTQPPVGSPNSLRPPKGQFIMQDYD</sequence>
<proteinExistence type="inferred from homology"/>
<dbReference type="EMBL" id="JANBVN010000068">
    <property type="protein sequence ID" value="KAJ9150962.1"/>
    <property type="molecule type" value="Genomic_DNA"/>
</dbReference>
<dbReference type="PANTHER" id="PTHR33365:SF13">
    <property type="entry name" value="TAT PATHWAY SIGNAL SEQUENCE"/>
    <property type="match status" value="1"/>
</dbReference>
<dbReference type="Pfam" id="PF11807">
    <property type="entry name" value="UstYa"/>
    <property type="match status" value="1"/>
</dbReference>
<evidence type="ECO:0000256" key="8">
    <source>
        <dbReference type="SAM" id="MobiDB-lite"/>
    </source>
</evidence>
<name>A0AA38VTL8_9PEZI</name>
<reference evidence="9" key="1">
    <citation type="submission" date="2022-07" db="EMBL/GenBank/DDBJ databases">
        <title>Fungi with potential for degradation of polypropylene.</title>
        <authorList>
            <person name="Gostincar C."/>
        </authorList>
    </citation>
    <scope>NUCLEOTIDE SEQUENCE</scope>
    <source>
        <strain evidence="9">EXF-13287</strain>
    </source>
</reference>
<gene>
    <name evidence="9" type="ORF">NKR19_g5105</name>
</gene>
<accession>A0AA38VTL8</accession>
<dbReference type="InterPro" id="IPR021765">
    <property type="entry name" value="UstYa-like"/>
</dbReference>
<evidence type="ECO:0000256" key="1">
    <source>
        <dbReference type="ARBA" id="ARBA00004167"/>
    </source>
</evidence>
<comment type="caution">
    <text evidence="9">The sequence shown here is derived from an EMBL/GenBank/DDBJ whole genome shotgun (WGS) entry which is preliminary data.</text>
</comment>
<dbReference type="GO" id="GO:0043386">
    <property type="term" value="P:mycotoxin biosynthetic process"/>
    <property type="evidence" value="ECO:0007669"/>
    <property type="project" value="InterPro"/>
</dbReference>
<keyword evidence="3" id="KW-1133">Transmembrane helix</keyword>
<evidence type="ECO:0000256" key="6">
    <source>
        <dbReference type="ARBA" id="ARBA00023180"/>
    </source>
</evidence>
<dbReference type="GO" id="GO:0016020">
    <property type="term" value="C:membrane"/>
    <property type="evidence" value="ECO:0007669"/>
    <property type="project" value="UniProtKB-SubCell"/>
</dbReference>
<dbReference type="Proteomes" id="UP001174691">
    <property type="component" value="Unassembled WGS sequence"/>
</dbReference>
<evidence type="ECO:0000256" key="2">
    <source>
        <dbReference type="ARBA" id="ARBA00022692"/>
    </source>
</evidence>
<keyword evidence="6" id="KW-0325">Glycoprotein</keyword>
<keyword evidence="2" id="KW-0812">Transmembrane</keyword>
<evidence type="ECO:0000256" key="4">
    <source>
        <dbReference type="ARBA" id="ARBA00023026"/>
    </source>
</evidence>
<evidence type="ECO:0000256" key="5">
    <source>
        <dbReference type="ARBA" id="ARBA00023136"/>
    </source>
</evidence>
<evidence type="ECO:0000256" key="7">
    <source>
        <dbReference type="ARBA" id="ARBA00035112"/>
    </source>
</evidence>
<keyword evidence="5" id="KW-0472">Membrane</keyword>